<dbReference type="PANTHER" id="PTHR43334:SF1">
    <property type="entry name" value="3-HYDROXYPROPIONATE--COA LIGASE [ADP-FORMING]"/>
    <property type="match status" value="1"/>
</dbReference>
<name>A0ABR2GYZ8_9EUKA</name>
<dbReference type="PANTHER" id="PTHR43334">
    <property type="entry name" value="ACETATE--COA LIGASE [ADP-FORMING]"/>
    <property type="match status" value="1"/>
</dbReference>
<dbReference type="Pfam" id="PF13380">
    <property type="entry name" value="CoA_binding_2"/>
    <property type="match status" value="1"/>
</dbReference>
<keyword evidence="2" id="KW-0547">Nucleotide-binding</keyword>
<dbReference type="InterPro" id="IPR032875">
    <property type="entry name" value="Succ_CoA_lig_flav_dom"/>
</dbReference>
<evidence type="ECO:0000259" key="4">
    <source>
        <dbReference type="SMART" id="SM00881"/>
    </source>
</evidence>
<gene>
    <name evidence="5" type="ORF">M9Y10_032091</name>
</gene>
<sequence>MGKLDFYLHPQSIAVIGASSVEGKVGHAVLRNIINSQYKGIIYPINPKPGQILGIESYKSVKDVPGPIDVAVICIPARLVNKSAIECGEKGVKGIIVVAAGFREVGGEGIALENELVEICKKYNLRCVGPNVLGNITTSANMSFSAKSPRRGKVAMLSQSGAMMTAVLDWADTQKIGFSHFISIGNKCDVDEVDFIEEISDDPETAILILYLESVTNGDKFLNVVSKATRKKPIVILKSGISPAGKAAASSHTGALAGDDIAFDLAFERCGVIRAKTMKELFDLSNLFDKIEIMPKGDNFAILTNAGGPGIIATDAFDKCGIKFAKFNEATTNRLRQYLPPEASVRNPVDVVGDARPQRFKQALEAIFEEMSPESCAGAVVLVTPQSTTDPTAVADVLVSVHEKFPDRLMLTTFIGGDTMTEPRQIVEEHGITSYQFPEPAIESLKSLIQYRHYLQSCENCDSDNFVHHVVDVDDARIDEILNEAKSEGRKLLQPSETFEICKMYGLNCPRSVLVKAKEQVRAYCDDVGFPLVMKIVSPDIQHKSDIGGVRLNITTVEQAERAFDEIMQSVQDYGPRNARLYGVEMQQMHVNRTKSVGSSDDQLCSSNSINYALSNSGLPPSKVTEMIIGMTKDQQWGPMLMVGAGGIYANYNKDVAFQLTNGYNQKLALDQLKKTRVYQILMGVRGEEQSDIDALISSMERVAQLANDHPGINEMDLNPLCVRSNGEGVAALDVKIML</sequence>
<dbReference type="Gene3D" id="3.30.470.20">
    <property type="entry name" value="ATP-grasp fold, B domain"/>
    <property type="match status" value="1"/>
</dbReference>
<keyword evidence="3" id="KW-0067">ATP-binding</keyword>
<evidence type="ECO:0000256" key="3">
    <source>
        <dbReference type="ARBA" id="ARBA00022840"/>
    </source>
</evidence>
<dbReference type="InterPro" id="IPR043938">
    <property type="entry name" value="Ligase_CoA_dom"/>
</dbReference>
<dbReference type="SUPFAM" id="SSF56059">
    <property type="entry name" value="Glutathione synthetase ATP-binding domain-like"/>
    <property type="match status" value="2"/>
</dbReference>
<keyword evidence="1" id="KW-0436">Ligase</keyword>
<dbReference type="SUPFAM" id="SSF52210">
    <property type="entry name" value="Succinyl-CoA synthetase domains"/>
    <property type="match status" value="2"/>
</dbReference>
<dbReference type="InterPro" id="IPR051538">
    <property type="entry name" value="Acyl-CoA_Synth/Transferase"/>
</dbReference>
<evidence type="ECO:0000256" key="2">
    <source>
        <dbReference type="ARBA" id="ARBA00022741"/>
    </source>
</evidence>
<dbReference type="InterPro" id="IPR016102">
    <property type="entry name" value="Succinyl-CoA_synth-like"/>
</dbReference>
<dbReference type="Gene3D" id="3.40.50.720">
    <property type="entry name" value="NAD(P)-binding Rossmann-like Domain"/>
    <property type="match status" value="1"/>
</dbReference>
<dbReference type="InterPro" id="IPR036291">
    <property type="entry name" value="NAD(P)-bd_dom_sf"/>
</dbReference>
<dbReference type="Gene3D" id="3.40.50.261">
    <property type="entry name" value="Succinyl-CoA synthetase domains"/>
    <property type="match status" value="2"/>
</dbReference>
<protein>
    <recommendedName>
        <fullName evidence="4">CoA-binding domain-containing protein</fullName>
    </recommendedName>
</protein>
<dbReference type="InterPro" id="IPR003781">
    <property type="entry name" value="CoA-bd"/>
</dbReference>
<proteinExistence type="predicted"/>
<feature type="domain" description="CoA-binding" evidence="4">
    <location>
        <begin position="7"/>
        <end position="102"/>
    </location>
</feature>
<organism evidence="5 6">
    <name type="scientific">Tritrichomonas musculus</name>
    <dbReference type="NCBI Taxonomy" id="1915356"/>
    <lineage>
        <taxon>Eukaryota</taxon>
        <taxon>Metamonada</taxon>
        <taxon>Parabasalia</taxon>
        <taxon>Tritrichomonadida</taxon>
        <taxon>Tritrichomonadidae</taxon>
        <taxon>Tritrichomonas</taxon>
    </lineage>
</organism>
<dbReference type="Proteomes" id="UP001470230">
    <property type="component" value="Unassembled WGS sequence"/>
</dbReference>
<evidence type="ECO:0000313" key="6">
    <source>
        <dbReference type="Proteomes" id="UP001470230"/>
    </source>
</evidence>
<evidence type="ECO:0000256" key="1">
    <source>
        <dbReference type="ARBA" id="ARBA00022598"/>
    </source>
</evidence>
<keyword evidence="6" id="KW-1185">Reference proteome</keyword>
<dbReference type="EMBL" id="JAPFFF010000052">
    <property type="protein sequence ID" value="KAK8839164.1"/>
    <property type="molecule type" value="Genomic_DNA"/>
</dbReference>
<reference evidence="5 6" key="1">
    <citation type="submission" date="2024-04" db="EMBL/GenBank/DDBJ databases">
        <title>Tritrichomonas musculus Genome.</title>
        <authorList>
            <person name="Alves-Ferreira E."/>
            <person name="Grigg M."/>
            <person name="Lorenzi H."/>
            <person name="Galac M."/>
        </authorList>
    </citation>
    <scope>NUCLEOTIDE SEQUENCE [LARGE SCALE GENOMIC DNA]</scope>
    <source>
        <strain evidence="5 6">EAF2021</strain>
    </source>
</reference>
<dbReference type="Pfam" id="PF19045">
    <property type="entry name" value="Ligase_CoA_2"/>
    <property type="match status" value="1"/>
</dbReference>
<dbReference type="Pfam" id="PF13607">
    <property type="entry name" value="Succ_CoA_lig"/>
    <property type="match status" value="1"/>
</dbReference>
<comment type="caution">
    <text evidence="5">The sequence shown here is derived from an EMBL/GenBank/DDBJ whole genome shotgun (WGS) entry which is preliminary data.</text>
</comment>
<accession>A0ABR2GYZ8</accession>
<dbReference type="Pfam" id="PF13549">
    <property type="entry name" value="ATP-grasp_5"/>
    <property type="match status" value="2"/>
</dbReference>
<dbReference type="SUPFAM" id="SSF51735">
    <property type="entry name" value="NAD(P)-binding Rossmann-fold domains"/>
    <property type="match status" value="1"/>
</dbReference>
<evidence type="ECO:0000313" key="5">
    <source>
        <dbReference type="EMBL" id="KAK8839164.1"/>
    </source>
</evidence>
<dbReference type="SMART" id="SM00881">
    <property type="entry name" value="CoA_binding"/>
    <property type="match status" value="1"/>
</dbReference>